<sequence length="68" mass="7609">MVIVVFLLICCDYWDLIGKQFNCSAISRNSPTSRLCLRAGGKHMRSFSDTLLLQSCKSGLSQIDWHSG</sequence>
<protein>
    <submittedName>
        <fullName evidence="2">Transcription initiation factor TFIID subunit 12b-like isoform X2</fullName>
    </submittedName>
</protein>
<dbReference type="AlphaFoldDB" id="A0A2P2N6F4"/>
<keyword evidence="1" id="KW-0732">Signal</keyword>
<keyword evidence="2" id="KW-0648">Protein biosynthesis</keyword>
<feature type="signal peptide" evidence="1">
    <location>
        <begin position="1"/>
        <end position="18"/>
    </location>
</feature>
<evidence type="ECO:0000256" key="1">
    <source>
        <dbReference type="SAM" id="SignalP"/>
    </source>
</evidence>
<feature type="chain" id="PRO_5015160226" evidence="1">
    <location>
        <begin position="19"/>
        <end position="68"/>
    </location>
</feature>
<name>A0A2P2N6F4_RHIMU</name>
<keyword evidence="2" id="KW-0396">Initiation factor</keyword>
<evidence type="ECO:0000313" key="2">
    <source>
        <dbReference type="EMBL" id="MBX38097.1"/>
    </source>
</evidence>
<organism evidence="2">
    <name type="scientific">Rhizophora mucronata</name>
    <name type="common">Asiatic mangrove</name>
    <dbReference type="NCBI Taxonomy" id="61149"/>
    <lineage>
        <taxon>Eukaryota</taxon>
        <taxon>Viridiplantae</taxon>
        <taxon>Streptophyta</taxon>
        <taxon>Embryophyta</taxon>
        <taxon>Tracheophyta</taxon>
        <taxon>Spermatophyta</taxon>
        <taxon>Magnoliopsida</taxon>
        <taxon>eudicotyledons</taxon>
        <taxon>Gunneridae</taxon>
        <taxon>Pentapetalae</taxon>
        <taxon>rosids</taxon>
        <taxon>fabids</taxon>
        <taxon>Malpighiales</taxon>
        <taxon>Rhizophoraceae</taxon>
        <taxon>Rhizophora</taxon>
    </lineage>
</organism>
<proteinExistence type="predicted"/>
<accession>A0A2P2N6F4</accession>
<dbReference type="EMBL" id="GGEC01057613">
    <property type="protein sequence ID" value="MBX38097.1"/>
    <property type="molecule type" value="Transcribed_RNA"/>
</dbReference>
<dbReference type="GO" id="GO:0003743">
    <property type="term" value="F:translation initiation factor activity"/>
    <property type="evidence" value="ECO:0007669"/>
    <property type="project" value="UniProtKB-KW"/>
</dbReference>
<reference evidence="2" key="1">
    <citation type="submission" date="2018-02" db="EMBL/GenBank/DDBJ databases">
        <title>Rhizophora mucronata_Transcriptome.</title>
        <authorList>
            <person name="Meera S.P."/>
            <person name="Sreeshan A."/>
            <person name="Augustine A."/>
        </authorList>
    </citation>
    <scope>NUCLEOTIDE SEQUENCE</scope>
    <source>
        <tissue evidence="2">Leaf</tissue>
    </source>
</reference>